<comment type="caution">
    <text evidence="1">The sequence shown here is derived from an EMBL/GenBank/DDBJ whole genome shotgun (WGS) entry which is preliminary data.</text>
</comment>
<organism evidence="1 2">
    <name type="scientific">Dendrolimus kikuchii</name>
    <dbReference type="NCBI Taxonomy" id="765133"/>
    <lineage>
        <taxon>Eukaryota</taxon>
        <taxon>Metazoa</taxon>
        <taxon>Ecdysozoa</taxon>
        <taxon>Arthropoda</taxon>
        <taxon>Hexapoda</taxon>
        <taxon>Insecta</taxon>
        <taxon>Pterygota</taxon>
        <taxon>Neoptera</taxon>
        <taxon>Endopterygota</taxon>
        <taxon>Lepidoptera</taxon>
        <taxon>Glossata</taxon>
        <taxon>Ditrysia</taxon>
        <taxon>Bombycoidea</taxon>
        <taxon>Lasiocampidae</taxon>
        <taxon>Dendrolimus</taxon>
    </lineage>
</organism>
<keyword evidence="2" id="KW-1185">Reference proteome</keyword>
<name>A0ACC1CX60_9NEOP</name>
<proteinExistence type="predicted"/>
<dbReference type="EMBL" id="CM034400">
    <property type="protein sequence ID" value="KAJ0176166.1"/>
    <property type="molecule type" value="Genomic_DNA"/>
</dbReference>
<sequence>MGISEDEMLTAKKNHNIDDCMLSCVFQKMGVLKDGKMDLDGTYALAEKFFSPDTDKEDIRKVSVDCNKVSDEKIENDEKGCKRARLVFNCLKDNMKDM</sequence>
<reference evidence="1 2" key="1">
    <citation type="journal article" date="2021" name="Front. Genet.">
        <title>Chromosome-Level Genome Assembly Reveals Significant Gene Expansion in the Toll and IMD Signaling Pathways of Dendrolimus kikuchii.</title>
        <authorList>
            <person name="Zhou J."/>
            <person name="Wu P."/>
            <person name="Xiong Z."/>
            <person name="Liu N."/>
            <person name="Zhao N."/>
            <person name="Ji M."/>
            <person name="Qiu Y."/>
            <person name="Yang B."/>
        </authorList>
    </citation>
    <scope>NUCLEOTIDE SEQUENCE [LARGE SCALE GENOMIC DNA]</scope>
    <source>
        <strain evidence="1">Ann1</strain>
    </source>
</reference>
<evidence type="ECO:0000313" key="1">
    <source>
        <dbReference type="EMBL" id="KAJ0176166.1"/>
    </source>
</evidence>
<dbReference type="Proteomes" id="UP000824533">
    <property type="component" value="Linkage Group LG14"/>
</dbReference>
<protein>
    <submittedName>
        <fullName evidence="1">Uncharacterized protein</fullName>
    </submittedName>
</protein>
<gene>
    <name evidence="1" type="ORF">K1T71_008340</name>
</gene>
<evidence type="ECO:0000313" key="2">
    <source>
        <dbReference type="Proteomes" id="UP000824533"/>
    </source>
</evidence>
<accession>A0ACC1CX60</accession>